<organism evidence="1 2">
    <name type="scientific">Tunturiibacter lichenicola</name>
    <dbReference type="NCBI Taxonomy" id="2051959"/>
    <lineage>
        <taxon>Bacteria</taxon>
        <taxon>Pseudomonadati</taxon>
        <taxon>Acidobacteriota</taxon>
        <taxon>Terriglobia</taxon>
        <taxon>Terriglobales</taxon>
        <taxon>Acidobacteriaceae</taxon>
        <taxon>Tunturiibacter</taxon>
    </lineage>
</organism>
<comment type="caution">
    <text evidence="1">The sequence shown here is derived from an EMBL/GenBank/DDBJ whole genome shotgun (WGS) entry which is preliminary data.</text>
</comment>
<reference evidence="1 2" key="1">
    <citation type="submission" date="2020-07" db="EMBL/GenBank/DDBJ databases">
        <title>Genomic Encyclopedia of Type Strains, Phase IV (KMG-V): Genome sequencing to study the core and pangenomes of soil and plant-associated prokaryotes.</title>
        <authorList>
            <person name="Whitman W."/>
        </authorList>
    </citation>
    <scope>NUCLEOTIDE SEQUENCE [LARGE SCALE GENOMIC DNA]</scope>
    <source>
        <strain evidence="1 2">M8UP22</strain>
    </source>
</reference>
<dbReference type="EMBL" id="JACCCU010000001">
    <property type="protein sequence ID" value="NYF90031.1"/>
    <property type="molecule type" value="Genomic_DNA"/>
</dbReference>
<evidence type="ECO:0000313" key="1">
    <source>
        <dbReference type="EMBL" id="NYF90031.1"/>
    </source>
</evidence>
<proteinExistence type="predicted"/>
<accession>A0A852VFK9</accession>
<sequence length="101" mass="11330">MRFTHPIPSKPFYPDFRILRTCLKTATLRYFAAVSAFEIGPGFSPNIEDRNHSGLQPLRYVSLPLSTQFEFSKKAPVKPMPGISSLPFFNSGKRRNSGPVA</sequence>
<dbReference type="AlphaFoldDB" id="A0A852VFK9"/>
<name>A0A852VFK9_9BACT</name>
<protein>
    <submittedName>
        <fullName evidence="1">Uncharacterized protein</fullName>
    </submittedName>
</protein>
<dbReference type="Proteomes" id="UP000564385">
    <property type="component" value="Unassembled WGS sequence"/>
</dbReference>
<gene>
    <name evidence="1" type="ORF">HDF08_002098</name>
</gene>
<evidence type="ECO:0000313" key="2">
    <source>
        <dbReference type="Proteomes" id="UP000564385"/>
    </source>
</evidence>